<dbReference type="Proteomes" id="UP000216913">
    <property type="component" value="Unassembled WGS sequence"/>
</dbReference>
<dbReference type="EMBL" id="NEVP01000006">
    <property type="protein sequence ID" value="OZI51687.1"/>
    <property type="molecule type" value="Genomic_DNA"/>
</dbReference>
<name>A0A261TQY2_9BORD</name>
<feature type="compositionally biased region" description="Basic and acidic residues" evidence="1">
    <location>
        <begin position="438"/>
        <end position="457"/>
    </location>
</feature>
<organism evidence="2 3">
    <name type="scientific">Bordetella genomosp. 5</name>
    <dbReference type="NCBI Taxonomy" id="1395608"/>
    <lineage>
        <taxon>Bacteria</taxon>
        <taxon>Pseudomonadati</taxon>
        <taxon>Pseudomonadota</taxon>
        <taxon>Betaproteobacteria</taxon>
        <taxon>Burkholderiales</taxon>
        <taxon>Alcaligenaceae</taxon>
        <taxon>Bordetella</taxon>
    </lineage>
</organism>
<feature type="region of interest" description="Disordered" evidence="1">
    <location>
        <begin position="428"/>
        <end position="457"/>
    </location>
</feature>
<accession>A0A261TQY2</accession>
<evidence type="ECO:0000313" key="3">
    <source>
        <dbReference type="Proteomes" id="UP000216913"/>
    </source>
</evidence>
<dbReference type="AlphaFoldDB" id="A0A261TQY2"/>
<evidence type="ECO:0000313" key="2">
    <source>
        <dbReference type="EMBL" id="OZI51687.1"/>
    </source>
</evidence>
<keyword evidence="3" id="KW-1185">Reference proteome</keyword>
<sequence length="457" mass="49378">MNLSQSRMDHIAQAETLGEAQRMGVFDSIKDFFRGGAKKEAIKQAFDALHTPPQGAAGDLAAHEDLLVHLSNLQQALEPAHTALARLDVAENPATRTWSYSISVNDKPLAAAQDLPIGTGYTLAVFKDFAMLSNLGHHLHERQGIDASATMRQLHEQFREMNAAHADGAGFDHPGVALEKFGVILQSLPGLGGADRNLFPQVSINDAFSAATLSVEGLELGTVAIQDRATLTDVMATKAREGLCLANQLLASRDTAQATRESVQDMADSATDRQAITDRLDDPFFSSANFKGVTRNPDQPAVFQARFEAAGRTETLDLSDRTASNMELRGARLENKLATQQYQNLSELIASDFGAAHDTMMVYSLNAVRNEIDQLLGAIGAGIADHTHAQDLPKGDDIPAYISELKGSVIAPMDVGRTTLGEIWQWPITPQTPPDVQPDARDGAPPHDLGRFMDQRA</sequence>
<comment type="caution">
    <text evidence="2">The sequence shown here is derived from an EMBL/GenBank/DDBJ whole genome shotgun (WGS) entry which is preliminary data.</text>
</comment>
<gene>
    <name evidence="2" type="ORF">CAL25_09100</name>
</gene>
<proteinExistence type="predicted"/>
<reference evidence="2 3" key="1">
    <citation type="submission" date="2017-05" db="EMBL/GenBank/DDBJ databases">
        <title>Complete and WGS of Bordetella genogroups.</title>
        <authorList>
            <person name="Spilker T."/>
            <person name="LiPuma J."/>
        </authorList>
    </citation>
    <scope>NUCLEOTIDE SEQUENCE [LARGE SCALE GENOMIC DNA]</scope>
    <source>
        <strain evidence="2 3">AU10456</strain>
    </source>
</reference>
<protein>
    <submittedName>
        <fullName evidence="2">Uncharacterized protein</fullName>
    </submittedName>
</protein>
<evidence type="ECO:0000256" key="1">
    <source>
        <dbReference type="SAM" id="MobiDB-lite"/>
    </source>
</evidence>